<proteinExistence type="predicted"/>
<dbReference type="Pfam" id="PF13676">
    <property type="entry name" value="TIR_2"/>
    <property type="match status" value="1"/>
</dbReference>
<dbReference type="EMBL" id="CP141259">
    <property type="protein sequence ID" value="WRL48925.1"/>
    <property type="molecule type" value="Genomic_DNA"/>
</dbReference>
<accession>A0ABZ1ASR8</accession>
<name>A0ABZ1ASR8_AROEV</name>
<dbReference type="Proteomes" id="UP001626593">
    <property type="component" value="Chromosome"/>
</dbReference>
<dbReference type="InterPro" id="IPR035897">
    <property type="entry name" value="Toll_tir_struct_dom_sf"/>
</dbReference>
<feature type="domain" description="TIR" evidence="1">
    <location>
        <begin position="1"/>
        <end position="139"/>
    </location>
</feature>
<organism evidence="2 3">
    <name type="scientific">Aromatoleum evansii</name>
    <name type="common">Azoarcus evansii</name>
    <dbReference type="NCBI Taxonomy" id="59406"/>
    <lineage>
        <taxon>Bacteria</taxon>
        <taxon>Pseudomonadati</taxon>
        <taxon>Pseudomonadota</taxon>
        <taxon>Betaproteobacteria</taxon>
        <taxon>Rhodocyclales</taxon>
        <taxon>Rhodocyclaceae</taxon>
        <taxon>Aromatoleum</taxon>
    </lineage>
</organism>
<evidence type="ECO:0000259" key="1">
    <source>
        <dbReference type="PROSITE" id="PS50104"/>
    </source>
</evidence>
<reference evidence="2 3" key="1">
    <citation type="submission" date="2023-12" db="EMBL/GenBank/DDBJ databases">
        <title>A. evansii MAY27, complete genome.</title>
        <authorList>
            <person name="Wang Y."/>
        </authorList>
    </citation>
    <scope>NUCLEOTIDE SEQUENCE [LARGE SCALE GENOMIC DNA]</scope>
    <source>
        <strain evidence="2 3">MAY27</strain>
    </source>
</reference>
<evidence type="ECO:0000313" key="3">
    <source>
        <dbReference type="Proteomes" id="UP001626593"/>
    </source>
</evidence>
<dbReference type="PROSITE" id="PS50104">
    <property type="entry name" value="TIR"/>
    <property type="match status" value="1"/>
</dbReference>
<dbReference type="SMART" id="SM00255">
    <property type="entry name" value="TIR"/>
    <property type="match status" value="1"/>
</dbReference>
<gene>
    <name evidence="2" type="ORF">U5817_11830</name>
</gene>
<dbReference type="Gene3D" id="3.40.50.10140">
    <property type="entry name" value="Toll/interleukin-1 receptor homology (TIR) domain"/>
    <property type="match status" value="1"/>
</dbReference>
<dbReference type="SUPFAM" id="SSF52200">
    <property type="entry name" value="Toll/Interleukin receptor TIR domain"/>
    <property type="match status" value="1"/>
</dbReference>
<protein>
    <submittedName>
        <fullName evidence="2">Toll/interleukin-1 receptor domain-containing protein</fullName>
    </submittedName>
</protein>
<sequence length="317" mass="35472">MVFSYSHVDETLRNELEKHLSPLKRQGLIETWHDRRIVAGQEFNNEIGQHFEDAELVLLLVSPDFINSDYCYDVEMVRAVERHNLGLAIVIPVILRVCHWHDLPFGKLLAATPDGKAVTQYPSLDEGFFHVVSAIKGALNTLPKSTAAAPAALAAPPVAAPVQPVVTTTTSRSSNLRIKKEFTDRERDCARAECFEFVAKYFANSLEELKQRNPDIEVNFRQIDANSFDAAIYVSGKRRCGCGIWMGGRSFGGDILFSHSGVSQNSFNESMSIQDDGYSLGFKPLGFAHLGRDGQTLLNYEGVAEYFWEMLIQPLQR</sequence>
<dbReference type="RefSeq" id="WP_407281060.1">
    <property type="nucleotide sequence ID" value="NZ_CP141259.1"/>
</dbReference>
<dbReference type="InterPro" id="IPR000157">
    <property type="entry name" value="TIR_dom"/>
</dbReference>
<keyword evidence="3" id="KW-1185">Reference proteome</keyword>
<keyword evidence="2" id="KW-0675">Receptor</keyword>
<evidence type="ECO:0000313" key="2">
    <source>
        <dbReference type="EMBL" id="WRL48925.1"/>
    </source>
</evidence>